<dbReference type="Proteomes" id="UP001157109">
    <property type="component" value="Unassembled WGS sequence"/>
</dbReference>
<proteinExistence type="predicted"/>
<reference evidence="3" key="1">
    <citation type="journal article" date="2019" name="Int. J. Syst. Evol. Microbiol.">
        <title>The Global Catalogue of Microorganisms (GCM) 10K type strain sequencing project: providing services to taxonomists for standard genome sequencing and annotation.</title>
        <authorList>
            <consortium name="The Broad Institute Genomics Platform"/>
            <consortium name="The Broad Institute Genome Sequencing Center for Infectious Disease"/>
            <person name="Wu L."/>
            <person name="Ma J."/>
        </authorList>
    </citation>
    <scope>NUCLEOTIDE SEQUENCE [LARGE SCALE GENOMIC DNA]</scope>
    <source>
        <strain evidence="3">NBRC 105830</strain>
    </source>
</reference>
<accession>A0ABQ6HS00</accession>
<keyword evidence="3" id="KW-1185">Reference proteome</keyword>
<protein>
    <recommendedName>
        <fullName evidence="4">DMT family transporter</fullName>
    </recommendedName>
</protein>
<feature type="transmembrane region" description="Helical" evidence="1">
    <location>
        <begin position="307"/>
        <end position="326"/>
    </location>
</feature>
<keyword evidence="1" id="KW-1133">Transmembrane helix</keyword>
<dbReference type="PANTHER" id="PTHR34821:SF2">
    <property type="entry name" value="INNER MEMBRANE PROTEIN YDCZ"/>
    <property type="match status" value="1"/>
</dbReference>
<sequence length="343" mass="34055">MPTEPARLPTEPGRHEPSAVVSLSVAAALGAGALSSLQAKANGQLGQVFDAAVDAALWSFGSGWLILTLGLLLPGPRRGLREARAAYRANRLRWWQFLGGLGGALFVGAQAFAVPLAGVTLFTIGVVGGQTVTALLVDRVGLGPGGVAPVTLGRVLSAVATVIGVVVAATARGGTTGSVPVGAVLCAVAGGAAIAVSGALNGRVNRASGHVTATSWINFTWGSLALLGWALVLRLQGGLHAPRSLDAPWWAYAGGVLGIVFVAVGAVVVHHLGVLLTALLTIAGQIVMGLVLDLASATTRSHVGPQLLLGVAITLVAAVGAGIAASRTSRAAAPAPQSPTVGG</sequence>
<feature type="transmembrane region" description="Helical" evidence="1">
    <location>
        <begin position="55"/>
        <end position="73"/>
    </location>
</feature>
<dbReference type="RefSeq" id="WP_241444212.1">
    <property type="nucleotide sequence ID" value="NZ_BSUJ01000001.1"/>
</dbReference>
<keyword evidence="1" id="KW-0812">Transmembrane</keyword>
<dbReference type="InterPro" id="IPR006750">
    <property type="entry name" value="YdcZ"/>
</dbReference>
<gene>
    <name evidence="2" type="ORF">GCM10025862_24740</name>
</gene>
<comment type="caution">
    <text evidence="2">The sequence shown here is derived from an EMBL/GenBank/DDBJ whole genome shotgun (WGS) entry which is preliminary data.</text>
</comment>
<feature type="transmembrane region" description="Helical" evidence="1">
    <location>
        <begin position="249"/>
        <end position="269"/>
    </location>
</feature>
<feature type="transmembrane region" description="Helical" evidence="1">
    <location>
        <begin position="147"/>
        <end position="169"/>
    </location>
</feature>
<feature type="transmembrane region" description="Helical" evidence="1">
    <location>
        <begin position="181"/>
        <end position="199"/>
    </location>
</feature>
<dbReference type="EMBL" id="BSUJ01000001">
    <property type="protein sequence ID" value="GMA20453.1"/>
    <property type="molecule type" value="Genomic_DNA"/>
</dbReference>
<feature type="transmembrane region" description="Helical" evidence="1">
    <location>
        <begin position="219"/>
        <end position="237"/>
    </location>
</feature>
<dbReference type="Pfam" id="PF04657">
    <property type="entry name" value="DMT_YdcZ"/>
    <property type="match status" value="2"/>
</dbReference>
<organism evidence="2 3">
    <name type="scientific">Arsenicicoccus piscis</name>
    <dbReference type="NCBI Taxonomy" id="673954"/>
    <lineage>
        <taxon>Bacteria</taxon>
        <taxon>Bacillati</taxon>
        <taxon>Actinomycetota</taxon>
        <taxon>Actinomycetes</taxon>
        <taxon>Micrococcales</taxon>
        <taxon>Intrasporangiaceae</taxon>
        <taxon>Arsenicicoccus</taxon>
    </lineage>
</organism>
<name>A0ABQ6HS00_9MICO</name>
<feature type="transmembrane region" description="Helical" evidence="1">
    <location>
        <begin position="94"/>
        <end position="127"/>
    </location>
</feature>
<evidence type="ECO:0000313" key="3">
    <source>
        <dbReference type="Proteomes" id="UP001157109"/>
    </source>
</evidence>
<evidence type="ECO:0000313" key="2">
    <source>
        <dbReference type="EMBL" id="GMA20453.1"/>
    </source>
</evidence>
<evidence type="ECO:0000256" key="1">
    <source>
        <dbReference type="SAM" id="Phobius"/>
    </source>
</evidence>
<feature type="transmembrane region" description="Helical" evidence="1">
    <location>
        <begin position="275"/>
        <end position="295"/>
    </location>
</feature>
<keyword evidence="1" id="KW-0472">Membrane</keyword>
<dbReference type="PANTHER" id="PTHR34821">
    <property type="entry name" value="INNER MEMBRANE PROTEIN YDCZ"/>
    <property type="match status" value="1"/>
</dbReference>
<evidence type="ECO:0008006" key="4">
    <source>
        <dbReference type="Google" id="ProtNLM"/>
    </source>
</evidence>